<evidence type="ECO:0000313" key="3">
    <source>
        <dbReference type="Proteomes" id="UP001148018"/>
    </source>
</evidence>
<proteinExistence type="predicted"/>
<feature type="region of interest" description="Disordered" evidence="1">
    <location>
        <begin position="118"/>
        <end position="143"/>
    </location>
</feature>
<evidence type="ECO:0000256" key="1">
    <source>
        <dbReference type="SAM" id="MobiDB-lite"/>
    </source>
</evidence>
<protein>
    <submittedName>
        <fullName evidence="2">Uncharacterized protein</fullName>
    </submittedName>
</protein>
<dbReference type="EMBL" id="JANIIK010000047">
    <property type="protein sequence ID" value="KAJ3601636.1"/>
    <property type="molecule type" value="Genomic_DNA"/>
</dbReference>
<keyword evidence="3" id="KW-1185">Reference proteome</keyword>
<feature type="compositionally biased region" description="Polar residues" evidence="1">
    <location>
        <begin position="16"/>
        <end position="26"/>
    </location>
</feature>
<feature type="compositionally biased region" description="Polar residues" evidence="1">
    <location>
        <begin position="71"/>
        <end position="85"/>
    </location>
</feature>
<dbReference type="Proteomes" id="UP001148018">
    <property type="component" value="Unassembled WGS sequence"/>
</dbReference>
<gene>
    <name evidence="2" type="ORF">NHX12_032604</name>
</gene>
<sequence>MTATGSRKGQADQKSPEGSLQRSSAGFSYGQPGAGQGVGPFPKPQPSFLYTYTNTQSPPQPQTQPMAPGNQVAQTQSKYRHSSASGDLEPGDPGQGYTEPGSKTAFGVTIGKLYNLKVHRSKGSSSPSQSKRSLDPSVRKSTG</sequence>
<feature type="region of interest" description="Disordered" evidence="1">
    <location>
        <begin position="1"/>
        <end position="104"/>
    </location>
</feature>
<comment type="caution">
    <text evidence="2">The sequence shown here is derived from an EMBL/GenBank/DDBJ whole genome shotgun (WGS) entry which is preliminary data.</text>
</comment>
<organism evidence="2 3">
    <name type="scientific">Muraenolepis orangiensis</name>
    <name type="common">Patagonian moray cod</name>
    <dbReference type="NCBI Taxonomy" id="630683"/>
    <lineage>
        <taxon>Eukaryota</taxon>
        <taxon>Metazoa</taxon>
        <taxon>Chordata</taxon>
        <taxon>Craniata</taxon>
        <taxon>Vertebrata</taxon>
        <taxon>Euteleostomi</taxon>
        <taxon>Actinopterygii</taxon>
        <taxon>Neopterygii</taxon>
        <taxon>Teleostei</taxon>
        <taxon>Neoteleostei</taxon>
        <taxon>Acanthomorphata</taxon>
        <taxon>Zeiogadaria</taxon>
        <taxon>Gadariae</taxon>
        <taxon>Gadiformes</taxon>
        <taxon>Muraenolepidoidei</taxon>
        <taxon>Muraenolepididae</taxon>
        <taxon>Muraenolepis</taxon>
    </lineage>
</organism>
<evidence type="ECO:0000313" key="2">
    <source>
        <dbReference type="EMBL" id="KAJ3601636.1"/>
    </source>
</evidence>
<reference evidence="2" key="1">
    <citation type="submission" date="2022-07" db="EMBL/GenBank/DDBJ databases">
        <title>Chromosome-level genome of Muraenolepis orangiensis.</title>
        <authorList>
            <person name="Kim J."/>
        </authorList>
    </citation>
    <scope>NUCLEOTIDE SEQUENCE</scope>
    <source>
        <strain evidence="2">KU_S4_2022</strain>
        <tissue evidence="2">Muscle</tissue>
    </source>
</reference>
<dbReference type="AlphaFoldDB" id="A0A9Q0E9A1"/>
<accession>A0A9Q0E9A1</accession>
<feature type="compositionally biased region" description="Basic and acidic residues" evidence="1">
    <location>
        <begin position="132"/>
        <end position="143"/>
    </location>
</feature>
<name>A0A9Q0E9A1_9TELE</name>